<dbReference type="InterPro" id="IPR051691">
    <property type="entry name" value="Metab_Enz_Cyan_OpOx_G3PDH"/>
</dbReference>
<sequence>MTAEHWDVVVIGAGPAGLAAATELRRQGVDRVLVLDREAEAGGIPRHCAHSPFGLREFRRLLTGPAYARRLVGTAAAAGVAIRTRTTVVAIRPGSAPGSGPELDVSTPEAGLGVIRARRVLVATGVRETSRAQRLIGGTKPGGVLSTGALQGLVHLDHLKPFSRPVVLGTELVSFSALITCIQAGIRPVAMIEPGQGTVARWPAALLPRLLGVKLLTGTGLRTIEGRDRVTAVTLRDADGAERVIETDGVVVTGGFRPEATLFAGSHLERDPRTGGPVIDEFGRCSDPTVFAAGNLLRPVETAGWSWKEGRRTGRAIALDLAGRLPAAGGLAVVVAGAPLCFALPQLIAGGRPGLRVHDHIQFRVDSRVAGRLVLTDDGREIWSQRLRSRPERRILVPIDALPAVRSGRYTFGWDAR</sequence>
<dbReference type="InterPro" id="IPR036188">
    <property type="entry name" value="FAD/NAD-bd_sf"/>
</dbReference>
<organism evidence="3 4">
    <name type="scientific">Tistrella mobilis</name>
    <dbReference type="NCBI Taxonomy" id="171437"/>
    <lineage>
        <taxon>Bacteria</taxon>
        <taxon>Pseudomonadati</taxon>
        <taxon>Pseudomonadota</taxon>
        <taxon>Alphaproteobacteria</taxon>
        <taxon>Geminicoccales</taxon>
        <taxon>Geminicoccaceae</taxon>
        <taxon>Tistrella</taxon>
    </lineage>
</organism>
<dbReference type="Proteomes" id="UP000075787">
    <property type="component" value="Unassembled WGS sequence"/>
</dbReference>
<proteinExistence type="predicted"/>
<dbReference type="SUPFAM" id="SSF51905">
    <property type="entry name" value="FAD/NAD(P)-binding domain"/>
    <property type="match status" value="1"/>
</dbReference>
<keyword evidence="1" id="KW-0560">Oxidoreductase</keyword>
<gene>
    <name evidence="3" type="ORF">AUP44_21860</name>
</gene>
<name>A0A161Q7F8_9PROT</name>
<dbReference type="GO" id="GO:0016491">
    <property type="term" value="F:oxidoreductase activity"/>
    <property type="evidence" value="ECO:0007669"/>
    <property type="project" value="UniProtKB-KW"/>
</dbReference>
<dbReference type="PRINTS" id="PR00368">
    <property type="entry name" value="FADPNR"/>
</dbReference>
<feature type="domain" description="FAD/NAD(P)-binding" evidence="2">
    <location>
        <begin position="7"/>
        <end position="302"/>
    </location>
</feature>
<dbReference type="PANTHER" id="PTHR42949">
    <property type="entry name" value="ANAEROBIC GLYCEROL-3-PHOSPHATE DEHYDROGENASE SUBUNIT B"/>
    <property type="match status" value="1"/>
</dbReference>
<dbReference type="PANTHER" id="PTHR42949:SF3">
    <property type="entry name" value="ANAEROBIC GLYCEROL-3-PHOSPHATE DEHYDROGENASE SUBUNIT B"/>
    <property type="match status" value="1"/>
</dbReference>
<evidence type="ECO:0000256" key="1">
    <source>
        <dbReference type="ARBA" id="ARBA00023002"/>
    </source>
</evidence>
<reference evidence="3 4" key="1">
    <citation type="submission" date="2015-12" db="EMBL/GenBank/DDBJ databases">
        <title>Genome sequence of Tistrella mobilis MCCC 1A02139.</title>
        <authorList>
            <person name="Lu L."/>
            <person name="Lai Q."/>
            <person name="Shao Z."/>
            <person name="Qian P."/>
        </authorList>
    </citation>
    <scope>NUCLEOTIDE SEQUENCE [LARGE SCALE GENOMIC DNA]</scope>
    <source>
        <strain evidence="3 4">MCCC 1A02139</strain>
    </source>
</reference>
<dbReference type="Pfam" id="PF07992">
    <property type="entry name" value="Pyr_redox_2"/>
    <property type="match status" value="1"/>
</dbReference>
<dbReference type="GeneID" id="97240571"/>
<evidence type="ECO:0000313" key="3">
    <source>
        <dbReference type="EMBL" id="KYO56562.1"/>
    </source>
</evidence>
<dbReference type="Gene3D" id="3.50.50.60">
    <property type="entry name" value="FAD/NAD(P)-binding domain"/>
    <property type="match status" value="2"/>
</dbReference>
<dbReference type="InterPro" id="IPR023753">
    <property type="entry name" value="FAD/NAD-binding_dom"/>
</dbReference>
<dbReference type="PRINTS" id="PR00469">
    <property type="entry name" value="PNDRDTASEII"/>
</dbReference>
<evidence type="ECO:0000313" key="4">
    <source>
        <dbReference type="Proteomes" id="UP000075787"/>
    </source>
</evidence>
<dbReference type="EMBL" id="LPZR01000041">
    <property type="protein sequence ID" value="KYO56562.1"/>
    <property type="molecule type" value="Genomic_DNA"/>
</dbReference>
<comment type="caution">
    <text evidence="3">The sequence shown here is derived from an EMBL/GenBank/DDBJ whole genome shotgun (WGS) entry which is preliminary data.</text>
</comment>
<dbReference type="RefSeq" id="WP_062761837.1">
    <property type="nucleotide sequence ID" value="NZ_CP121045.1"/>
</dbReference>
<evidence type="ECO:0000259" key="2">
    <source>
        <dbReference type="Pfam" id="PF07992"/>
    </source>
</evidence>
<protein>
    <submittedName>
        <fullName evidence="3">Pyridine nucleotide-disulfide oxidoreductase</fullName>
    </submittedName>
</protein>
<accession>A0A161Q7F8</accession>
<dbReference type="AlphaFoldDB" id="A0A161Q7F8"/>